<keyword evidence="2" id="KW-1185">Reference proteome</keyword>
<evidence type="ECO:0000313" key="1">
    <source>
        <dbReference type="EMBL" id="CAH0997413.1"/>
    </source>
</evidence>
<gene>
    <name evidence="1" type="ORF">EMA8858_03546</name>
</gene>
<accession>A0ABM9ATX9</accession>
<protein>
    <submittedName>
        <fullName evidence="1">Uncharacterized protein</fullName>
    </submittedName>
</protein>
<name>A0ABM9ATX9_9BACT</name>
<comment type="caution">
    <text evidence="1">The sequence shown here is derived from an EMBL/GenBank/DDBJ whole genome shotgun (WGS) entry which is preliminary data.</text>
</comment>
<organism evidence="1 2">
    <name type="scientific">Emticicia aquatica</name>
    <dbReference type="NCBI Taxonomy" id="1681835"/>
    <lineage>
        <taxon>Bacteria</taxon>
        <taxon>Pseudomonadati</taxon>
        <taxon>Bacteroidota</taxon>
        <taxon>Cytophagia</taxon>
        <taxon>Cytophagales</taxon>
        <taxon>Leadbetterellaceae</taxon>
        <taxon>Emticicia</taxon>
    </lineage>
</organism>
<evidence type="ECO:0000313" key="2">
    <source>
        <dbReference type="Proteomes" id="UP000837932"/>
    </source>
</evidence>
<sequence length="77" mass="9107">MEEKEFLSYYQWSISVSRLMELIAMTNRTIQIHKEGNDSLLYIKQYEELFEGYKVELNKLMQIMGLSVHLSTLKNTG</sequence>
<dbReference type="Proteomes" id="UP000837932">
    <property type="component" value="Unassembled WGS sequence"/>
</dbReference>
<dbReference type="EMBL" id="CAKLPY010000003">
    <property type="protein sequence ID" value="CAH0997413.1"/>
    <property type="molecule type" value="Genomic_DNA"/>
</dbReference>
<proteinExistence type="predicted"/>
<reference evidence="1" key="1">
    <citation type="submission" date="2021-12" db="EMBL/GenBank/DDBJ databases">
        <authorList>
            <person name="Rodrigo-Torres L."/>
            <person name="Arahal R. D."/>
            <person name="Lucena T."/>
        </authorList>
    </citation>
    <scope>NUCLEOTIDE SEQUENCE</scope>
    <source>
        <strain evidence="1">CECT 8858</strain>
    </source>
</reference>